<evidence type="ECO:0000313" key="3">
    <source>
        <dbReference type="Proteomes" id="UP000319980"/>
    </source>
</evidence>
<gene>
    <name evidence="2" type="ORF">FQY83_06200</name>
</gene>
<comment type="caution">
    <text evidence="2">The sequence shown here is derived from an EMBL/GenBank/DDBJ whole genome shotgun (WGS) entry which is preliminary data.</text>
</comment>
<protein>
    <submittedName>
        <fullName evidence="2">CopL family metal-binding regulatory protein</fullName>
    </submittedName>
</protein>
<dbReference type="AlphaFoldDB" id="A0A5C5UA29"/>
<dbReference type="InterPro" id="IPR048034">
    <property type="entry name" value="CopL-like"/>
</dbReference>
<evidence type="ECO:0000313" key="2">
    <source>
        <dbReference type="EMBL" id="TWT22727.1"/>
    </source>
</evidence>
<dbReference type="NCBIfam" id="NF033807">
    <property type="entry name" value="CopL_fam"/>
    <property type="match status" value="1"/>
</dbReference>
<evidence type="ECO:0000256" key="1">
    <source>
        <dbReference type="SAM" id="MobiDB-lite"/>
    </source>
</evidence>
<feature type="region of interest" description="Disordered" evidence="1">
    <location>
        <begin position="106"/>
        <end position="137"/>
    </location>
</feature>
<reference evidence="2 3" key="1">
    <citation type="journal article" date="2008" name="Int. J. Syst. Evol. Microbiol.">
        <title>Luteimonas marina sp. nov., isolated from seawater.</title>
        <authorList>
            <person name="Baik K.S."/>
            <person name="Park S.C."/>
            <person name="Kim M.S."/>
            <person name="Kim E.M."/>
            <person name="Park C."/>
            <person name="Chun J."/>
            <person name="Seong C.N."/>
        </authorList>
    </citation>
    <scope>NUCLEOTIDE SEQUENCE [LARGE SCALE GENOMIC DNA]</scope>
    <source>
        <strain evidence="2 3">FR1330</strain>
    </source>
</reference>
<accession>A0A5C5UA29</accession>
<feature type="compositionally biased region" description="Basic and acidic residues" evidence="1">
    <location>
        <begin position="111"/>
        <end position="131"/>
    </location>
</feature>
<keyword evidence="3" id="KW-1185">Reference proteome</keyword>
<proteinExistence type="predicted"/>
<dbReference type="Proteomes" id="UP000319980">
    <property type="component" value="Unassembled WGS sequence"/>
</dbReference>
<organism evidence="2 3">
    <name type="scientific">Luteimonas marina</name>
    <dbReference type="NCBI Taxonomy" id="488485"/>
    <lineage>
        <taxon>Bacteria</taxon>
        <taxon>Pseudomonadati</taxon>
        <taxon>Pseudomonadota</taxon>
        <taxon>Gammaproteobacteria</taxon>
        <taxon>Lysobacterales</taxon>
        <taxon>Lysobacteraceae</taxon>
        <taxon>Luteimonas</taxon>
    </lineage>
</organism>
<dbReference type="EMBL" id="VOHK01000002">
    <property type="protein sequence ID" value="TWT22727.1"/>
    <property type="molecule type" value="Genomic_DNA"/>
</dbReference>
<sequence>MSCRSGFSRDRTLDRFGKAVAPEGAPTGIVLRLRVGESFPVNARAGRRRCGILPLPATSPEAAFVFPVLLRLLLCLCLLLDAVAPTVAATRMAMAMPGAGHAVPAATDADAADRRDHGAMADCHTPDDATPVREAPPVPDDGDCLQRCLDLCLQHGFAMLSAMTSLPSTGPASAPARAARAQVPALHAFPPLRPPIA</sequence>
<name>A0A5C5UA29_9GAMM</name>